<dbReference type="Gene3D" id="1.10.443.10">
    <property type="entry name" value="Intergrase catalytic core"/>
    <property type="match status" value="1"/>
</dbReference>
<dbReference type="EMBL" id="CP047385">
    <property type="protein sequence ID" value="QHF14328.1"/>
    <property type="molecule type" value="Genomic_DNA"/>
</dbReference>
<protein>
    <submittedName>
        <fullName evidence="4">Tyrosine-type recombinase/integrase</fullName>
    </submittedName>
</protein>
<accession>A0ABX6HUM4</accession>
<dbReference type="SUPFAM" id="SSF56349">
    <property type="entry name" value="DNA breaking-rejoining enzymes"/>
    <property type="match status" value="1"/>
</dbReference>
<dbReference type="InterPro" id="IPR002104">
    <property type="entry name" value="Integrase_catalytic"/>
</dbReference>
<organism evidence="4 5">
    <name type="scientific">Pandoraea fibrosis</name>
    <dbReference type="NCBI Taxonomy" id="1891094"/>
    <lineage>
        <taxon>Bacteria</taxon>
        <taxon>Pseudomonadati</taxon>
        <taxon>Pseudomonadota</taxon>
        <taxon>Betaproteobacteria</taxon>
        <taxon>Burkholderiales</taxon>
        <taxon>Burkholderiaceae</taxon>
        <taxon>Pandoraea</taxon>
    </lineage>
</organism>
<dbReference type="InterPro" id="IPR013762">
    <property type="entry name" value="Integrase-like_cat_sf"/>
</dbReference>
<feature type="region of interest" description="Disordered" evidence="2">
    <location>
        <begin position="328"/>
        <end position="352"/>
    </location>
</feature>
<dbReference type="CDD" id="cd00397">
    <property type="entry name" value="DNA_BRE_C"/>
    <property type="match status" value="1"/>
</dbReference>
<proteinExistence type="predicted"/>
<feature type="domain" description="Tyr recombinase" evidence="3">
    <location>
        <begin position="187"/>
        <end position="352"/>
    </location>
</feature>
<evidence type="ECO:0000256" key="1">
    <source>
        <dbReference type="ARBA" id="ARBA00023172"/>
    </source>
</evidence>
<gene>
    <name evidence="4" type="ORF">PI93_018000</name>
</gene>
<feature type="region of interest" description="Disordered" evidence="2">
    <location>
        <begin position="153"/>
        <end position="196"/>
    </location>
</feature>
<keyword evidence="5" id="KW-1185">Reference proteome</keyword>
<sequence length="352" mass="39109">MATVPNSRNVDRFDSVRITPHRAPGGHERLRLAERVTALRERLEARADARSAAQLQADVREARGFVRGFDSRAVSDRTADRYGRVVARMRAAGERPEDAAGSKNTFEYRRAALVHVTRAEVKSALRDLDRAKRSKDLDRAAEAYNRVRTGLETLRRYPPTTGNREADRMRRSAYNGPSRAAPDRSNGKRASLSGLPDDWRDAVQRAAPDRDRAAFAVMALTGARPAEVRGTKVRQHGDAVTLTIQGAKVDDARGIDVRTLTFTRDELADTQAGRDLAEWLGAREQRTVTHTGSVEAFRERVGRAADRAGLPQVSAYTYRHAAARDMKNEGVSREAIAERLGHRSERSQSVYG</sequence>
<evidence type="ECO:0000313" key="4">
    <source>
        <dbReference type="EMBL" id="QHF14328.1"/>
    </source>
</evidence>
<name>A0ABX6HUM4_9BURK</name>
<evidence type="ECO:0000313" key="5">
    <source>
        <dbReference type="Proteomes" id="UP000035080"/>
    </source>
</evidence>
<feature type="compositionally biased region" description="Basic and acidic residues" evidence="2">
    <location>
        <begin position="328"/>
        <end position="346"/>
    </location>
</feature>
<evidence type="ECO:0000259" key="3">
    <source>
        <dbReference type="PROSITE" id="PS51898"/>
    </source>
</evidence>
<dbReference type="RefSeq" id="WP_039368417.1">
    <property type="nucleotide sequence ID" value="NZ_CP047385.1"/>
</dbReference>
<keyword evidence="1" id="KW-0233">DNA recombination</keyword>
<dbReference type="PROSITE" id="PS51898">
    <property type="entry name" value="TYR_RECOMBINASE"/>
    <property type="match status" value="1"/>
</dbReference>
<dbReference type="Proteomes" id="UP000035080">
    <property type="component" value="Chromosome"/>
</dbReference>
<reference evidence="4 5" key="1">
    <citation type="journal article" date="2015" name="Genome Announc.">
        <title>Genome Sequences of Two Pandoraea pnomenusa Isolates Recovered 11 Months Apart from a Cystic Fibrosis Patient.</title>
        <authorList>
            <person name="Ee R."/>
            <person name="Ambrose M."/>
            <person name="Lazenby J."/>
            <person name="Williams P."/>
            <person name="Chan K.G."/>
            <person name="Roddam L."/>
        </authorList>
    </citation>
    <scope>NUCLEOTIDE SEQUENCE [LARGE SCALE GENOMIC DNA]</scope>
    <source>
        <strain evidence="4 5">6399</strain>
    </source>
</reference>
<evidence type="ECO:0000256" key="2">
    <source>
        <dbReference type="SAM" id="MobiDB-lite"/>
    </source>
</evidence>
<dbReference type="InterPro" id="IPR011010">
    <property type="entry name" value="DNA_brk_join_enz"/>
</dbReference>
<dbReference type="Pfam" id="PF00589">
    <property type="entry name" value="Phage_integrase"/>
    <property type="match status" value="1"/>
</dbReference>